<evidence type="ECO:0000313" key="4">
    <source>
        <dbReference type="Proteomes" id="UP000683360"/>
    </source>
</evidence>
<dbReference type="CDD" id="cd02649">
    <property type="entry name" value="nuc_hydro_CeIAG"/>
    <property type="match status" value="1"/>
</dbReference>
<name>A0A8S3QP30_MYTED</name>
<dbReference type="InterPro" id="IPR052775">
    <property type="entry name" value="IUN_hydrolase"/>
</dbReference>
<accession>A0A8S3QP30</accession>
<proteinExistence type="inferred from homology"/>
<dbReference type="Proteomes" id="UP000683360">
    <property type="component" value="Unassembled WGS sequence"/>
</dbReference>
<gene>
    <name evidence="3" type="ORF">MEDL_11113</name>
</gene>
<evidence type="ECO:0000259" key="2">
    <source>
        <dbReference type="Pfam" id="PF01156"/>
    </source>
</evidence>
<dbReference type="SUPFAM" id="SSF53590">
    <property type="entry name" value="Nucleoside hydrolase"/>
    <property type="match status" value="1"/>
</dbReference>
<dbReference type="OrthoDB" id="432381at2759"/>
<dbReference type="Gene3D" id="3.90.245.10">
    <property type="entry name" value="Ribonucleoside hydrolase-like"/>
    <property type="match status" value="1"/>
</dbReference>
<protein>
    <submittedName>
        <fullName evidence="3">Uncharacterized protein in bps2 5'region,Uridine nucleosidase 1</fullName>
    </submittedName>
</protein>
<dbReference type="GO" id="GO:0016799">
    <property type="term" value="F:hydrolase activity, hydrolyzing N-glycosyl compounds"/>
    <property type="evidence" value="ECO:0007669"/>
    <property type="project" value="InterPro"/>
</dbReference>
<dbReference type="PANTHER" id="PTHR46190:SF1">
    <property type="entry name" value="SI:CH211-201H21.5"/>
    <property type="match status" value="1"/>
</dbReference>
<organism evidence="3 4">
    <name type="scientific">Mytilus edulis</name>
    <name type="common">Blue mussel</name>
    <dbReference type="NCBI Taxonomy" id="6550"/>
    <lineage>
        <taxon>Eukaryota</taxon>
        <taxon>Metazoa</taxon>
        <taxon>Spiralia</taxon>
        <taxon>Lophotrochozoa</taxon>
        <taxon>Mollusca</taxon>
        <taxon>Bivalvia</taxon>
        <taxon>Autobranchia</taxon>
        <taxon>Pteriomorphia</taxon>
        <taxon>Mytilida</taxon>
        <taxon>Mytiloidea</taxon>
        <taxon>Mytilidae</taxon>
        <taxon>Mytilinae</taxon>
        <taxon>Mytilus</taxon>
    </lineage>
</organism>
<sequence length="311" mass="34410">MATKLIIDVDTGVDDSKALMLALSRSDVEILAITCVNGNVDIDNVCRNTLRVLKVCDRLDIPVYKGACRSMVGNRKRADAHGSDGQGDLMNPIPVDMSLIQSEHAVNAILRITDENPGEITLIALAPLTHIALALRLDPDFGGKLKEVFIMGGNIEGRGNINLGAEFNFYADPEAAYITLQELKCPVNLLSLEAAEANGQEWEWYDRWVNMDTKKSRFIKAFSSKTSHYCKTLIKHPKYSPYDLLTMATAIDQTVITESVEKWCTVEIGGGHTRGQLVIDWAGKMGNKPNVKIIKKVNTDKAKSYFMSMVM</sequence>
<dbReference type="InterPro" id="IPR001910">
    <property type="entry name" value="Inosine/uridine_hydrolase_dom"/>
</dbReference>
<keyword evidence="4" id="KW-1185">Reference proteome</keyword>
<comment type="caution">
    <text evidence="3">The sequence shown here is derived from an EMBL/GenBank/DDBJ whole genome shotgun (WGS) entry which is preliminary data.</text>
</comment>
<comment type="similarity">
    <text evidence="1">Belongs to the IUNH family.</text>
</comment>
<dbReference type="Pfam" id="PF01156">
    <property type="entry name" value="IU_nuc_hydro"/>
    <property type="match status" value="1"/>
</dbReference>
<evidence type="ECO:0000313" key="3">
    <source>
        <dbReference type="EMBL" id="CAG2196244.1"/>
    </source>
</evidence>
<feature type="domain" description="Inosine/uridine-preferring nucleoside hydrolase" evidence="2">
    <location>
        <begin position="5"/>
        <end position="302"/>
    </location>
</feature>
<dbReference type="AlphaFoldDB" id="A0A8S3QP30"/>
<reference evidence="3" key="1">
    <citation type="submission" date="2021-03" db="EMBL/GenBank/DDBJ databases">
        <authorList>
            <person name="Bekaert M."/>
        </authorList>
    </citation>
    <scope>NUCLEOTIDE SEQUENCE</scope>
</reference>
<dbReference type="EMBL" id="CAJPWZ010000550">
    <property type="protein sequence ID" value="CAG2196244.1"/>
    <property type="molecule type" value="Genomic_DNA"/>
</dbReference>
<dbReference type="InterPro" id="IPR036452">
    <property type="entry name" value="Ribo_hydro-like"/>
</dbReference>
<dbReference type="PANTHER" id="PTHR46190">
    <property type="entry name" value="SI:CH211-201H21.5-RELATED"/>
    <property type="match status" value="1"/>
</dbReference>
<evidence type="ECO:0000256" key="1">
    <source>
        <dbReference type="ARBA" id="ARBA00009176"/>
    </source>
</evidence>